<evidence type="ECO:0000256" key="1">
    <source>
        <dbReference type="SAM" id="SignalP"/>
    </source>
</evidence>
<sequence>MMLPLRILRCSPYALLLMLVTSCGIGLGSSHLRAADANDVDAMPTFKLANNMTVPMIGLGGCSGVRYNAVKSAIDIGYQFIDTAQAHSWGYHEEEVGQALHDAKRRYQDNNDDFVFVQTKIHPQDLGYHSTKKAIQLSLDRLQVTSLDSVLIHKPRCWGDICSHEPEGTWEDSWRALEEAVDSGLVRSIGICDVDNRLLDKLLSKRIAPMVIQNWFDPFHQDKVFRRRIESINKEQDKLGKVDKKILYQGYSTLGNQWKYQGYEENPVMTSIRLLAIAKKHGVSIPQVLIQWATRRGVMVLPASNNPSHQLSNLKSYDFTLTEKEMASIDALDGKPPQQLHKERDTNEVDIQFTNHASDGPVDVFWVDSDEGHVHVGSMQEAGATLSLTSYHGHSFVFKKSGANDGSLLNRHIVDKSFGSTQNHQIEDESEEL</sequence>
<comment type="caution">
    <text evidence="3">The sequence shown here is derived from an EMBL/GenBank/DDBJ whole genome shotgun (WGS) entry which is preliminary data.</text>
</comment>
<dbReference type="Proteomes" id="UP001224775">
    <property type="component" value="Unassembled WGS sequence"/>
</dbReference>
<dbReference type="GO" id="GO:0016491">
    <property type="term" value="F:oxidoreductase activity"/>
    <property type="evidence" value="ECO:0007669"/>
    <property type="project" value="UniProtKB-KW"/>
</dbReference>
<evidence type="ECO:0000313" key="4">
    <source>
        <dbReference type="Proteomes" id="UP001224775"/>
    </source>
</evidence>
<keyword evidence="1" id="KW-0732">Signal</keyword>
<dbReference type="InterPro" id="IPR037140">
    <property type="entry name" value="VHL_beta_dom_sf"/>
</dbReference>
<accession>A0AAD8YHW1</accession>
<name>A0AAD8YHW1_9STRA</name>
<gene>
    <name evidence="3" type="ORF">QTG54_003210</name>
</gene>
<feature type="signal peptide" evidence="1">
    <location>
        <begin position="1"/>
        <end position="30"/>
    </location>
</feature>
<dbReference type="InterPro" id="IPR023210">
    <property type="entry name" value="NADP_OxRdtase_dom"/>
</dbReference>
<feature type="domain" description="NADP-dependent oxidoreductase" evidence="2">
    <location>
        <begin position="67"/>
        <end position="333"/>
    </location>
</feature>
<dbReference type="AlphaFoldDB" id="A0AAD8YHW1"/>
<proteinExistence type="predicted"/>
<protein>
    <submittedName>
        <fullName evidence="3">Aldo-keto reductase family protein</fullName>
        <ecNumber evidence="3">1.1.1.-</ecNumber>
    </submittedName>
</protein>
<dbReference type="SUPFAM" id="SSF49468">
    <property type="entry name" value="VHL"/>
    <property type="match status" value="1"/>
</dbReference>
<dbReference type="InterPro" id="IPR036812">
    <property type="entry name" value="NAD(P)_OxRdtase_dom_sf"/>
</dbReference>
<dbReference type="SUPFAM" id="SSF51430">
    <property type="entry name" value="NAD(P)-linked oxidoreductase"/>
    <property type="match status" value="1"/>
</dbReference>
<dbReference type="EC" id="1.1.1.-" evidence="3"/>
<dbReference type="PROSITE" id="PS51257">
    <property type="entry name" value="PROKAR_LIPOPROTEIN"/>
    <property type="match status" value="1"/>
</dbReference>
<dbReference type="Pfam" id="PF00248">
    <property type="entry name" value="Aldo_ket_red"/>
    <property type="match status" value="1"/>
</dbReference>
<dbReference type="Gene3D" id="2.60.40.780">
    <property type="entry name" value="von Hippel-Lindau disease tumour suppressor, beta domain"/>
    <property type="match status" value="1"/>
</dbReference>
<organism evidence="3 4">
    <name type="scientific">Skeletonema marinoi</name>
    <dbReference type="NCBI Taxonomy" id="267567"/>
    <lineage>
        <taxon>Eukaryota</taxon>
        <taxon>Sar</taxon>
        <taxon>Stramenopiles</taxon>
        <taxon>Ochrophyta</taxon>
        <taxon>Bacillariophyta</taxon>
        <taxon>Coscinodiscophyceae</taxon>
        <taxon>Thalassiosirophycidae</taxon>
        <taxon>Thalassiosirales</taxon>
        <taxon>Skeletonemataceae</taxon>
        <taxon>Skeletonema</taxon>
        <taxon>Skeletonema marinoi-dohrnii complex</taxon>
    </lineage>
</organism>
<dbReference type="InterPro" id="IPR036208">
    <property type="entry name" value="VHL_sf"/>
</dbReference>
<dbReference type="InterPro" id="IPR020471">
    <property type="entry name" value="AKR"/>
</dbReference>
<dbReference type="Gene3D" id="3.20.20.100">
    <property type="entry name" value="NADP-dependent oxidoreductase domain"/>
    <property type="match status" value="1"/>
</dbReference>
<dbReference type="PRINTS" id="PR00069">
    <property type="entry name" value="ALDKETRDTASE"/>
</dbReference>
<dbReference type="EMBL" id="JATAAI010000004">
    <property type="protein sequence ID" value="KAK1746603.1"/>
    <property type="molecule type" value="Genomic_DNA"/>
</dbReference>
<evidence type="ECO:0000259" key="2">
    <source>
        <dbReference type="Pfam" id="PF00248"/>
    </source>
</evidence>
<keyword evidence="4" id="KW-1185">Reference proteome</keyword>
<evidence type="ECO:0000313" key="3">
    <source>
        <dbReference type="EMBL" id="KAK1746603.1"/>
    </source>
</evidence>
<feature type="chain" id="PRO_5042000376" evidence="1">
    <location>
        <begin position="31"/>
        <end position="433"/>
    </location>
</feature>
<dbReference type="PANTHER" id="PTHR43827:SF8">
    <property type="entry name" value="ALDO_KETO REDUCTASE FAMILY PROTEIN"/>
    <property type="match status" value="1"/>
</dbReference>
<keyword evidence="3" id="KW-0560">Oxidoreductase</keyword>
<dbReference type="CDD" id="cd19071">
    <property type="entry name" value="AKR_AKR1-5-like"/>
    <property type="match status" value="1"/>
</dbReference>
<dbReference type="PANTHER" id="PTHR43827">
    <property type="entry name" value="2,5-DIKETO-D-GLUCONIC ACID REDUCTASE"/>
    <property type="match status" value="1"/>
</dbReference>
<reference evidence="3" key="1">
    <citation type="submission" date="2023-06" db="EMBL/GenBank/DDBJ databases">
        <title>Survivors Of The Sea: Transcriptome response of Skeletonema marinoi to long-term dormancy.</title>
        <authorList>
            <person name="Pinder M.I.M."/>
            <person name="Kourtchenko O."/>
            <person name="Robertson E.K."/>
            <person name="Larsson T."/>
            <person name="Maumus F."/>
            <person name="Osuna-Cruz C.M."/>
            <person name="Vancaester E."/>
            <person name="Stenow R."/>
            <person name="Vandepoele K."/>
            <person name="Ploug H."/>
            <person name="Bruchert V."/>
            <person name="Godhe A."/>
            <person name="Topel M."/>
        </authorList>
    </citation>
    <scope>NUCLEOTIDE SEQUENCE</scope>
    <source>
        <strain evidence="3">R05AC</strain>
    </source>
</reference>